<dbReference type="Proteomes" id="UP000007881">
    <property type="component" value="Chromosome"/>
</dbReference>
<organism evidence="7 8">
    <name type="scientific">Phycisphaera mikurensis (strain NBRC 102666 / KCTC 22515 / FYK2301M01)</name>
    <dbReference type="NCBI Taxonomy" id="1142394"/>
    <lineage>
        <taxon>Bacteria</taxon>
        <taxon>Pseudomonadati</taxon>
        <taxon>Planctomycetota</taxon>
        <taxon>Phycisphaerae</taxon>
        <taxon>Phycisphaerales</taxon>
        <taxon>Phycisphaeraceae</taxon>
        <taxon>Phycisphaera</taxon>
    </lineage>
</organism>
<dbReference type="AlphaFoldDB" id="I0IDZ6"/>
<dbReference type="PANTHER" id="PTHR35005">
    <property type="entry name" value="3-DEHYDRO-SCYLLO-INOSOSE HYDROLASE"/>
    <property type="match status" value="1"/>
</dbReference>
<comment type="cofactor">
    <cofactor evidence="1">
        <name>Zn(2+)</name>
        <dbReference type="ChEBI" id="CHEBI:29105"/>
    </cofactor>
</comment>
<dbReference type="PANTHER" id="PTHR35005:SF1">
    <property type="entry name" value="2-AMINO-5-FORMYLAMINO-6-RIBOSYLAMINOPYRIMIDIN-4(3H)-ONE 5'-MONOPHOSPHATE DEFORMYLASE"/>
    <property type="match status" value="1"/>
</dbReference>
<dbReference type="InterPro" id="IPR024087">
    <property type="entry name" value="Creatininase-like_sf"/>
</dbReference>
<evidence type="ECO:0000313" key="7">
    <source>
        <dbReference type="EMBL" id="BAM03484.1"/>
    </source>
</evidence>
<accession>I0IDZ6</accession>
<gene>
    <name evidence="7" type="ordered locus">PSMK_13250</name>
</gene>
<feature type="region of interest" description="Disordered" evidence="6">
    <location>
        <begin position="271"/>
        <end position="293"/>
    </location>
</feature>
<dbReference type="RefSeq" id="WP_014436703.1">
    <property type="nucleotide sequence ID" value="NC_017080.1"/>
</dbReference>
<dbReference type="eggNOG" id="COG1402">
    <property type="taxonomic scope" value="Bacteria"/>
</dbReference>
<keyword evidence="3 7" id="KW-0378">Hydrolase</keyword>
<dbReference type="GO" id="GO:0016811">
    <property type="term" value="F:hydrolase activity, acting on carbon-nitrogen (but not peptide) bonds, in linear amides"/>
    <property type="evidence" value="ECO:0007669"/>
    <property type="project" value="TreeGrafter"/>
</dbReference>
<dbReference type="GO" id="GO:0046872">
    <property type="term" value="F:metal ion binding"/>
    <property type="evidence" value="ECO:0007669"/>
    <property type="project" value="UniProtKB-KW"/>
</dbReference>
<dbReference type="STRING" id="1142394.PSMK_13250"/>
<proteinExistence type="inferred from homology"/>
<dbReference type="EMBL" id="AP012338">
    <property type="protein sequence ID" value="BAM03484.1"/>
    <property type="molecule type" value="Genomic_DNA"/>
</dbReference>
<evidence type="ECO:0000256" key="2">
    <source>
        <dbReference type="ARBA" id="ARBA00022723"/>
    </source>
</evidence>
<dbReference type="SUPFAM" id="SSF102215">
    <property type="entry name" value="Creatininase"/>
    <property type="match status" value="1"/>
</dbReference>
<comment type="similarity">
    <text evidence="5">Belongs to the creatininase superfamily.</text>
</comment>
<dbReference type="EC" id="3.5.2.10" evidence="7"/>
<dbReference type="Pfam" id="PF02633">
    <property type="entry name" value="Creatininase"/>
    <property type="match status" value="1"/>
</dbReference>
<keyword evidence="2" id="KW-0479">Metal-binding</keyword>
<dbReference type="HOGENOM" id="CLU_055029_1_0_0"/>
<dbReference type="GO" id="GO:0009231">
    <property type="term" value="P:riboflavin biosynthetic process"/>
    <property type="evidence" value="ECO:0007669"/>
    <property type="project" value="TreeGrafter"/>
</dbReference>
<dbReference type="KEGG" id="phm:PSMK_13250"/>
<name>I0IDZ6_PHYMF</name>
<keyword evidence="4" id="KW-0862">Zinc</keyword>
<dbReference type="InterPro" id="IPR003785">
    <property type="entry name" value="Creatininase/forma_Hydrolase"/>
</dbReference>
<dbReference type="Gene3D" id="3.40.50.10310">
    <property type="entry name" value="Creatininase"/>
    <property type="match status" value="1"/>
</dbReference>
<sequence>MADDRPELAHLPGHLRAACRLVPGAPVLWEHLAWPALAARRDAGDTLAVLPVAATEQHGPHLPTGCDTIIGEAVCAYASALTGVVVLPTLAIGCSVGHTPRWPGTVSLGHQNLSDAVGSIAAWLLATGFDRLILVSSHMGNDAPLRVAVDRLRTTHLGALLVGLHATFTLTPEIWRTFREDAADLHANKAETDLLLLLCPHLVDRDAMAKADDPDRTVGSAFSHPVGVTSTNGVTGSPSLANAADGEALLRRCGEALAAVLERAKAEAAPLGVDAEAQRCQPPSAERWRSQTP</sequence>
<dbReference type="GO" id="GO:0047789">
    <property type="term" value="F:creatininase activity"/>
    <property type="evidence" value="ECO:0007669"/>
    <property type="project" value="UniProtKB-EC"/>
</dbReference>
<evidence type="ECO:0000256" key="6">
    <source>
        <dbReference type="SAM" id="MobiDB-lite"/>
    </source>
</evidence>
<evidence type="ECO:0000313" key="8">
    <source>
        <dbReference type="Proteomes" id="UP000007881"/>
    </source>
</evidence>
<protein>
    <submittedName>
        <fullName evidence="7">Putative creatininase</fullName>
        <ecNumber evidence="7">3.5.2.10</ecNumber>
    </submittedName>
</protein>
<reference evidence="7 8" key="1">
    <citation type="submission" date="2012-02" db="EMBL/GenBank/DDBJ databases">
        <title>Complete genome sequence of Phycisphaera mikurensis NBRC 102666.</title>
        <authorList>
            <person name="Ankai A."/>
            <person name="Hosoyama A."/>
            <person name="Terui Y."/>
            <person name="Sekine M."/>
            <person name="Fukai R."/>
            <person name="Kato Y."/>
            <person name="Nakamura S."/>
            <person name="Yamada-Narita S."/>
            <person name="Kawakoshi A."/>
            <person name="Fukunaga Y."/>
            <person name="Yamazaki S."/>
            <person name="Fujita N."/>
        </authorList>
    </citation>
    <scope>NUCLEOTIDE SEQUENCE [LARGE SCALE GENOMIC DNA]</scope>
    <source>
        <strain evidence="8">NBRC 102666 / KCTC 22515 / FYK2301M01</strain>
    </source>
</reference>
<keyword evidence="8" id="KW-1185">Reference proteome</keyword>
<evidence type="ECO:0000256" key="5">
    <source>
        <dbReference type="ARBA" id="ARBA00024029"/>
    </source>
</evidence>
<evidence type="ECO:0000256" key="1">
    <source>
        <dbReference type="ARBA" id="ARBA00001947"/>
    </source>
</evidence>
<evidence type="ECO:0000256" key="3">
    <source>
        <dbReference type="ARBA" id="ARBA00022801"/>
    </source>
</evidence>
<evidence type="ECO:0000256" key="4">
    <source>
        <dbReference type="ARBA" id="ARBA00022833"/>
    </source>
</evidence>